<dbReference type="GO" id="GO:0071944">
    <property type="term" value="C:cell periphery"/>
    <property type="evidence" value="ECO:0007669"/>
    <property type="project" value="UniProtKB-ARBA"/>
</dbReference>
<keyword evidence="4" id="KW-0812">Transmembrane</keyword>
<dbReference type="InterPro" id="IPR051788">
    <property type="entry name" value="MFS_Transporter"/>
</dbReference>
<dbReference type="InterPro" id="IPR020846">
    <property type="entry name" value="MFS_dom"/>
</dbReference>
<dbReference type="PROSITE" id="PS50850">
    <property type="entry name" value="MFS"/>
    <property type="match status" value="1"/>
</dbReference>
<dbReference type="VEuPathDB" id="FungiDB:GW608_E01265"/>
<dbReference type="VEuPathDB" id="FungiDB:GWK60_E01265"/>
<evidence type="ECO:0000256" key="2">
    <source>
        <dbReference type="ARBA" id="ARBA00008335"/>
    </source>
</evidence>
<evidence type="ECO:0000256" key="1">
    <source>
        <dbReference type="ARBA" id="ARBA00004127"/>
    </source>
</evidence>
<proteinExistence type="inferred from homology"/>
<name>A0A0W0DWA3_CANGB</name>
<evidence type="ECO:0000256" key="3">
    <source>
        <dbReference type="ARBA" id="ARBA00022448"/>
    </source>
</evidence>
<dbReference type="EMBL" id="LLZZ01000191">
    <property type="protein sequence ID" value="KTA95105.1"/>
    <property type="molecule type" value="Genomic_DNA"/>
</dbReference>
<dbReference type="VEuPathDB" id="FungiDB:B1J91_E01507g"/>
<dbReference type="GO" id="GO:0022857">
    <property type="term" value="F:transmembrane transporter activity"/>
    <property type="evidence" value="ECO:0007669"/>
    <property type="project" value="InterPro"/>
</dbReference>
<dbReference type="PANTHER" id="PTHR23514">
    <property type="entry name" value="BYPASS OF STOP CODON PROTEIN 6"/>
    <property type="match status" value="1"/>
</dbReference>
<sequence length="478" mass="53179">MSKVSGEEEYELGGLHEVNADASATSYFMKDGERREIEEVEGRAVVREVNWKGHDILLYDLDYEKLPMVRYQVAFCLVMFLVFGLNDQTTGSLLPTLTEHYNISTFTVSNIFLIQLSGYTCASLLNEKVHRMGGVRGAMVIVCMLCIVPLLVMAMKPSHFYIYMICCFPLGLGLGVMDSAANVLIGNLTQNKNEWMGILHALYGAAAMITPPTVSYFVKWGHWNLFFLIPLICCTAGLVLIYPAFKFETTAKYNYLSTLDGDGNETADTGVDETSLFQILKNPVVVLYSIYMFLYLGAEITTGSWFFTYLLKTKSDNRIGMSYVAASFWSGITLGRLLLGFVTKRLFSTEYNASNAYSWLSVVFFSLFVAIGLLNYSSIFYFACMFVSMFFGGFFIGPLFPNASIVALQNLPPKLHISGMGTAVAIGGCGGAGLPYLTGLIIHSCGEEIIPFMSWSMVVAFTIVWYLYPRFIPALKDN</sequence>
<dbReference type="Pfam" id="PF07690">
    <property type="entry name" value="MFS_1"/>
    <property type="match status" value="1"/>
</dbReference>
<dbReference type="PANTHER" id="PTHR23514:SF3">
    <property type="entry name" value="BYPASS OF STOP CODON PROTEIN 6"/>
    <property type="match status" value="1"/>
</dbReference>
<protein>
    <submittedName>
        <fullName evidence="8">Bypass of stop codon protein 6</fullName>
    </submittedName>
</protein>
<dbReference type="Proteomes" id="UP000054886">
    <property type="component" value="Unassembled WGS sequence"/>
</dbReference>
<evidence type="ECO:0000259" key="7">
    <source>
        <dbReference type="PROSITE" id="PS50850"/>
    </source>
</evidence>
<gene>
    <name evidence="8" type="ORF">AO440_000961</name>
</gene>
<dbReference type="OrthoDB" id="413079at2759"/>
<evidence type="ECO:0000313" key="8">
    <source>
        <dbReference type="EMBL" id="KTA95105.1"/>
    </source>
</evidence>
<organism evidence="8 9">
    <name type="scientific">Candida glabrata</name>
    <name type="common">Yeast</name>
    <name type="synonym">Torulopsis glabrata</name>
    <dbReference type="NCBI Taxonomy" id="5478"/>
    <lineage>
        <taxon>Eukaryota</taxon>
        <taxon>Fungi</taxon>
        <taxon>Dikarya</taxon>
        <taxon>Ascomycota</taxon>
        <taxon>Saccharomycotina</taxon>
        <taxon>Saccharomycetes</taxon>
        <taxon>Saccharomycetales</taxon>
        <taxon>Saccharomycetaceae</taxon>
        <taxon>Nakaseomyces</taxon>
    </lineage>
</organism>
<comment type="similarity">
    <text evidence="2">Belongs to the major facilitator superfamily.</text>
</comment>
<keyword evidence="6" id="KW-0472">Membrane</keyword>
<keyword evidence="3" id="KW-0813">Transport</keyword>
<dbReference type="Gene3D" id="1.20.1250.20">
    <property type="entry name" value="MFS general substrate transporter like domains"/>
    <property type="match status" value="2"/>
</dbReference>
<keyword evidence="5" id="KW-1133">Transmembrane helix</keyword>
<evidence type="ECO:0000256" key="6">
    <source>
        <dbReference type="ARBA" id="ARBA00023136"/>
    </source>
</evidence>
<dbReference type="VEuPathDB" id="FungiDB:GVI51_E01265"/>
<dbReference type="GO" id="GO:0016020">
    <property type="term" value="C:membrane"/>
    <property type="evidence" value="ECO:0007669"/>
    <property type="project" value="TreeGrafter"/>
</dbReference>
<dbReference type="InterPro" id="IPR011701">
    <property type="entry name" value="MFS"/>
</dbReference>
<evidence type="ECO:0000256" key="5">
    <source>
        <dbReference type="ARBA" id="ARBA00022989"/>
    </source>
</evidence>
<dbReference type="SUPFAM" id="SSF103473">
    <property type="entry name" value="MFS general substrate transporter"/>
    <property type="match status" value="1"/>
</dbReference>
<dbReference type="GO" id="GO:0012505">
    <property type="term" value="C:endomembrane system"/>
    <property type="evidence" value="ECO:0007669"/>
    <property type="project" value="UniProtKB-SubCell"/>
</dbReference>
<comment type="subcellular location">
    <subcellularLocation>
        <location evidence="1">Endomembrane system</location>
        <topology evidence="1">Multi-pass membrane protein</topology>
    </subcellularLocation>
</comment>
<feature type="domain" description="Major facilitator superfamily (MFS) profile" evidence="7">
    <location>
        <begin position="72"/>
        <end position="472"/>
    </location>
</feature>
<evidence type="ECO:0000256" key="4">
    <source>
        <dbReference type="ARBA" id="ARBA00022692"/>
    </source>
</evidence>
<evidence type="ECO:0000313" key="9">
    <source>
        <dbReference type="Proteomes" id="UP000054886"/>
    </source>
</evidence>
<dbReference type="VEuPathDB" id="FungiDB:CAGL0E01507g"/>
<comment type="caution">
    <text evidence="8">The sequence shown here is derived from an EMBL/GenBank/DDBJ whole genome shotgun (WGS) entry which is preliminary data.</text>
</comment>
<reference evidence="8 9" key="1">
    <citation type="submission" date="2015-10" db="EMBL/GenBank/DDBJ databases">
        <title>Draft genomes sequences of Candida glabrata isolates 1A, 1B, 2A, 2B, 3A and 3B.</title>
        <authorList>
            <person name="Haavelsrud O.E."/>
            <person name="Gaustad P."/>
        </authorList>
    </citation>
    <scope>NUCLEOTIDE SEQUENCE [LARGE SCALE GENOMIC DNA]</scope>
    <source>
        <strain evidence="8">910700640</strain>
    </source>
</reference>
<dbReference type="AlphaFoldDB" id="A0A0W0DWA3"/>
<dbReference type="InterPro" id="IPR036259">
    <property type="entry name" value="MFS_trans_sf"/>
</dbReference>
<accession>A0A0W0DWA3</accession>